<name>A0A0F9NW45_9ZZZZ</name>
<protein>
    <submittedName>
        <fullName evidence="1">Uncharacterized protein</fullName>
    </submittedName>
</protein>
<proteinExistence type="predicted"/>
<comment type="caution">
    <text evidence="1">The sequence shown here is derived from an EMBL/GenBank/DDBJ whole genome shotgun (WGS) entry which is preliminary data.</text>
</comment>
<organism evidence="1">
    <name type="scientific">marine sediment metagenome</name>
    <dbReference type="NCBI Taxonomy" id="412755"/>
    <lineage>
        <taxon>unclassified sequences</taxon>
        <taxon>metagenomes</taxon>
        <taxon>ecological metagenomes</taxon>
    </lineage>
</organism>
<evidence type="ECO:0000313" key="1">
    <source>
        <dbReference type="EMBL" id="KKN23745.1"/>
    </source>
</evidence>
<gene>
    <name evidence="1" type="ORF">LCGC14_0901790</name>
</gene>
<sequence length="136" mass="14654">MSDAMHELVNAHQVANDPPEPPSAEAIRFLTNLAGENLSPDTVIVVRGRIGWLAEKLDAAGLAAVVDERDDLRAIVKRLPLTADGMPVVPLLDKVWHPNYGVWLTVDSSATACTSYDTEPVSACYSTEAKAREASQ</sequence>
<accession>A0A0F9NW45</accession>
<dbReference type="EMBL" id="LAZR01002943">
    <property type="protein sequence ID" value="KKN23745.1"/>
    <property type="molecule type" value="Genomic_DNA"/>
</dbReference>
<reference evidence="1" key="1">
    <citation type="journal article" date="2015" name="Nature">
        <title>Complex archaea that bridge the gap between prokaryotes and eukaryotes.</title>
        <authorList>
            <person name="Spang A."/>
            <person name="Saw J.H."/>
            <person name="Jorgensen S.L."/>
            <person name="Zaremba-Niedzwiedzka K."/>
            <person name="Martijn J."/>
            <person name="Lind A.E."/>
            <person name="van Eijk R."/>
            <person name="Schleper C."/>
            <person name="Guy L."/>
            <person name="Ettema T.J."/>
        </authorList>
    </citation>
    <scope>NUCLEOTIDE SEQUENCE</scope>
</reference>
<dbReference type="AlphaFoldDB" id="A0A0F9NW45"/>